<dbReference type="Gene3D" id="3.10.450.50">
    <property type="match status" value="1"/>
</dbReference>
<sequence>MKITLISLVSATMLLVFSICSSAQTTGEEAAIRQVLHASHLAFNKRELKVFSGYFIQSPTLYYQVTTADNHLYMARGWEAMTHMVGNHMKDDPQDFPADPTPIPSTDTHIHVNGNTAWVDETTHWEGDGKKWNGRDLLILEKQAAGWKIAALTTQVYSEGNLIEIK</sequence>
<dbReference type="Proteomes" id="UP000232883">
    <property type="component" value="Chromosome"/>
</dbReference>
<dbReference type="SUPFAM" id="SSF54427">
    <property type="entry name" value="NTF2-like"/>
    <property type="match status" value="1"/>
</dbReference>
<feature type="chain" id="PRO_5014972623" description="SnoaL-like domain-containing protein" evidence="1">
    <location>
        <begin position="24"/>
        <end position="166"/>
    </location>
</feature>
<dbReference type="RefSeq" id="WP_100986215.1">
    <property type="nucleotide sequence ID" value="NZ_CP025096.1"/>
</dbReference>
<evidence type="ECO:0000256" key="1">
    <source>
        <dbReference type="SAM" id="SignalP"/>
    </source>
</evidence>
<dbReference type="AlphaFoldDB" id="A0A2K8YT28"/>
<proteinExistence type="predicted"/>
<protein>
    <recommendedName>
        <fullName evidence="2">SnoaL-like domain-containing protein</fullName>
    </recommendedName>
</protein>
<dbReference type="Pfam" id="PF13474">
    <property type="entry name" value="SnoaL_3"/>
    <property type="match status" value="1"/>
</dbReference>
<evidence type="ECO:0000259" key="2">
    <source>
        <dbReference type="Pfam" id="PF13474"/>
    </source>
</evidence>
<name>A0A2K8YT28_9BACT</name>
<keyword evidence="1" id="KW-0732">Signal</keyword>
<dbReference type="EMBL" id="CP025096">
    <property type="protein sequence ID" value="AUD00792.1"/>
    <property type="molecule type" value="Genomic_DNA"/>
</dbReference>
<feature type="signal peptide" evidence="1">
    <location>
        <begin position="1"/>
        <end position="23"/>
    </location>
</feature>
<dbReference type="KEGG" id="spir:CWM47_02545"/>
<organism evidence="3 4">
    <name type="scientific">Spirosoma pollinicola</name>
    <dbReference type="NCBI Taxonomy" id="2057025"/>
    <lineage>
        <taxon>Bacteria</taxon>
        <taxon>Pseudomonadati</taxon>
        <taxon>Bacteroidota</taxon>
        <taxon>Cytophagia</taxon>
        <taxon>Cytophagales</taxon>
        <taxon>Cytophagaceae</taxon>
        <taxon>Spirosoma</taxon>
    </lineage>
</organism>
<evidence type="ECO:0000313" key="4">
    <source>
        <dbReference type="Proteomes" id="UP000232883"/>
    </source>
</evidence>
<reference evidence="3 4" key="1">
    <citation type="submission" date="2017-11" db="EMBL/GenBank/DDBJ databases">
        <title>Taxonomic description and genome sequences of Spirosoma HA7 sp. nov., isolated from pollen microhabitat of Corylus avellana.</title>
        <authorList>
            <person name="Ambika Manirajan B."/>
            <person name="Suarez C."/>
            <person name="Ratering S."/>
            <person name="Geissler-Plaum R."/>
            <person name="Cardinale M."/>
            <person name="Sylvia S."/>
        </authorList>
    </citation>
    <scope>NUCLEOTIDE SEQUENCE [LARGE SCALE GENOMIC DNA]</scope>
    <source>
        <strain evidence="3 4">HA7</strain>
    </source>
</reference>
<keyword evidence="4" id="KW-1185">Reference proteome</keyword>
<dbReference type="OrthoDB" id="969921at2"/>
<dbReference type="InterPro" id="IPR037401">
    <property type="entry name" value="SnoaL-like"/>
</dbReference>
<evidence type="ECO:0000313" key="3">
    <source>
        <dbReference type="EMBL" id="AUD00792.1"/>
    </source>
</evidence>
<feature type="domain" description="SnoaL-like" evidence="2">
    <location>
        <begin position="32"/>
        <end position="150"/>
    </location>
</feature>
<gene>
    <name evidence="3" type="ORF">CWM47_02545</name>
</gene>
<accession>A0A2K8YT28</accession>
<dbReference type="InterPro" id="IPR032710">
    <property type="entry name" value="NTF2-like_dom_sf"/>
</dbReference>